<dbReference type="AlphaFoldDB" id="A0A6L2KC85"/>
<evidence type="ECO:0000313" key="2">
    <source>
        <dbReference type="EMBL" id="GEU46569.1"/>
    </source>
</evidence>
<feature type="region of interest" description="Disordered" evidence="1">
    <location>
        <begin position="31"/>
        <end position="54"/>
    </location>
</feature>
<reference evidence="2" key="1">
    <citation type="journal article" date="2019" name="Sci. Rep.">
        <title>Draft genome of Tanacetum cinerariifolium, the natural source of mosquito coil.</title>
        <authorList>
            <person name="Yamashiro T."/>
            <person name="Shiraishi A."/>
            <person name="Satake H."/>
            <person name="Nakayama K."/>
        </authorList>
    </citation>
    <scope>NUCLEOTIDE SEQUENCE</scope>
</reference>
<gene>
    <name evidence="2" type="ORF">Tci_018547</name>
</gene>
<accession>A0A6L2KC85</accession>
<proteinExistence type="predicted"/>
<dbReference type="EMBL" id="BKCJ010002144">
    <property type="protein sequence ID" value="GEU46569.1"/>
    <property type="molecule type" value="Genomic_DNA"/>
</dbReference>
<evidence type="ECO:0000256" key="1">
    <source>
        <dbReference type="SAM" id="MobiDB-lite"/>
    </source>
</evidence>
<protein>
    <submittedName>
        <fullName evidence="2">Uncharacterized protein</fullName>
    </submittedName>
</protein>
<comment type="caution">
    <text evidence="2">The sequence shown here is derived from an EMBL/GenBank/DDBJ whole genome shotgun (WGS) entry which is preliminary data.</text>
</comment>
<feature type="compositionally biased region" description="Basic and acidic residues" evidence="1">
    <location>
        <begin position="31"/>
        <end position="51"/>
    </location>
</feature>
<sequence length="97" mass="10882">MLVQAKEKDGLVLDKPLDEDDDVVVLENSETKEVDVKEDESGHNKERYTFKDDDDDGEFDDLGSLWPCDRALAVQPRRVFGLRNSLPVDVAPGHNLG</sequence>
<name>A0A6L2KC85_TANCI</name>
<organism evidence="2">
    <name type="scientific">Tanacetum cinerariifolium</name>
    <name type="common">Dalmatian daisy</name>
    <name type="synonym">Chrysanthemum cinerariifolium</name>
    <dbReference type="NCBI Taxonomy" id="118510"/>
    <lineage>
        <taxon>Eukaryota</taxon>
        <taxon>Viridiplantae</taxon>
        <taxon>Streptophyta</taxon>
        <taxon>Embryophyta</taxon>
        <taxon>Tracheophyta</taxon>
        <taxon>Spermatophyta</taxon>
        <taxon>Magnoliopsida</taxon>
        <taxon>eudicotyledons</taxon>
        <taxon>Gunneridae</taxon>
        <taxon>Pentapetalae</taxon>
        <taxon>asterids</taxon>
        <taxon>campanulids</taxon>
        <taxon>Asterales</taxon>
        <taxon>Asteraceae</taxon>
        <taxon>Asteroideae</taxon>
        <taxon>Anthemideae</taxon>
        <taxon>Anthemidinae</taxon>
        <taxon>Tanacetum</taxon>
    </lineage>
</organism>